<dbReference type="InterPro" id="IPR036930">
    <property type="entry name" value="WGR_dom_sf"/>
</dbReference>
<dbReference type="Gene3D" id="3.90.228.10">
    <property type="match status" value="1"/>
</dbReference>
<evidence type="ECO:0000313" key="17">
    <source>
        <dbReference type="EMBL" id="KAL2620807.1"/>
    </source>
</evidence>
<comment type="caution">
    <text evidence="17">The sequence shown here is derived from an EMBL/GenBank/DDBJ whole genome shotgun (WGS) entry which is preliminary data.</text>
</comment>
<name>A0ABD1Y587_9MARC</name>
<dbReference type="Gene3D" id="1.20.142.10">
    <property type="entry name" value="Poly(ADP-ribose) polymerase, regulatory domain"/>
    <property type="match status" value="1"/>
</dbReference>
<evidence type="ECO:0000256" key="9">
    <source>
        <dbReference type="ARBA" id="ARBA00024347"/>
    </source>
</evidence>
<organism evidence="17 18">
    <name type="scientific">Riccia fluitans</name>
    <dbReference type="NCBI Taxonomy" id="41844"/>
    <lineage>
        <taxon>Eukaryota</taxon>
        <taxon>Viridiplantae</taxon>
        <taxon>Streptophyta</taxon>
        <taxon>Embryophyta</taxon>
        <taxon>Marchantiophyta</taxon>
        <taxon>Marchantiopsida</taxon>
        <taxon>Marchantiidae</taxon>
        <taxon>Marchantiales</taxon>
        <taxon>Ricciaceae</taxon>
        <taxon>Riccia</taxon>
    </lineage>
</organism>
<evidence type="ECO:0000259" key="16">
    <source>
        <dbReference type="PROSITE" id="PS51977"/>
    </source>
</evidence>
<keyword evidence="6" id="KW-0548">Nucleotidyltransferase</keyword>
<dbReference type="Gene3D" id="3.40.50.10190">
    <property type="entry name" value="BRCT domain"/>
    <property type="match status" value="1"/>
</dbReference>
<feature type="region of interest" description="Disordered" evidence="12">
    <location>
        <begin position="1"/>
        <end position="20"/>
    </location>
</feature>
<evidence type="ECO:0000313" key="18">
    <source>
        <dbReference type="Proteomes" id="UP001605036"/>
    </source>
</evidence>
<evidence type="ECO:0000256" key="6">
    <source>
        <dbReference type="ARBA" id="ARBA00022695"/>
    </source>
</evidence>
<dbReference type="InterPro" id="IPR049296">
    <property type="entry name" value="PARP1-like_PADR1_N"/>
</dbReference>
<dbReference type="InterPro" id="IPR008893">
    <property type="entry name" value="WGR_domain"/>
</dbReference>
<keyword evidence="18" id="KW-1185">Reference proteome</keyword>
<evidence type="ECO:0000256" key="8">
    <source>
        <dbReference type="ARBA" id="ARBA00023242"/>
    </source>
</evidence>
<dbReference type="InterPro" id="IPR036420">
    <property type="entry name" value="BRCT_dom_sf"/>
</dbReference>
<dbReference type="PANTHER" id="PTHR10459">
    <property type="entry name" value="DNA LIGASE"/>
    <property type="match status" value="1"/>
</dbReference>
<gene>
    <name evidence="17" type="ORF">R1flu_001012</name>
</gene>
<comment type="catalytic activity">
    <reaction evidence="1">
        <text>L-aspartyl-[protein] + NAD(+) = 4-O-(ADP-D-ribosyl)-L-aspartyl-[protein] + nicotinamide</text>
        <dbReference type="Rhea" id="RHEA:54424"/>
        <dbReference type="Rhea" id="RHEA-COMP:9867"/>
        <dbReference type="Rhea" id="RHEA-COMP:13832"/>
        <dbReference type="ChEBI" id="CHEBI:17154"/>
        <dbReference type="ChEBI" id="CHEBI:29961"/>
        <dbReference type="ChEBI" id="CHEBI:57540"/>
        <dbReference type="ChEBI" id="CHEBI:138102"/>
    </reaction>
</comment>
<dbReference type="InterPro" id="IPR012317">
    <property type="entry name" value="Poly(ADP-ribose)pol_cat_dom"/>
</dbReference>
<feature type="domain" description="PARP alpha-helical" evidence="15">
    <location>
        <begin position="456"/>
        <end position="575"/>
    </location>
</feature>
<dbReference type="GO" id="GO:0003950">
    <property type="term" value="F:NAD+ poly-ADP-ribosyltransferase activity"/>
    <property type="evidence" value="ECO:0007669"/>
    <property type="project" value="UniProtKB-UniRule"/>
</dbReference>
<dbReference type="SMART" id="SM00292">
    <property type="entry name" value="BRCT"/>
    <property type="match status" value="1"/>
</dbReference>
<comment type="catalytic activity">
    <reaction evidence="2">
        <text>L-glutamyl-[protein] + NAD(+) = 5-O-(ADP-D-ribosyl)-L-glutamyl-[protein] + nicotinamide</text>
        <dbReference type="Rhea" id="RHEA:58224"/>
        <dbReference type="Rhea" id="RHEA-COMP:10208"/>
        <dbReference type="Rhea" id="RHEA-COMP:15089"/>
        <dbReference type="ChEBI" id="CHEBI:17154"/>
        <dbReference type="ChEBI" id="CHEBI:29973"/>
        <dbReference type="ChEBI" id="CHEBI:57540"/>
        <dbReference type="ChEBI" id="CHEBI:142540"/>
    </reaction>
</comment>
<reference evidence="17 18" key="1">
    <citation type="submission" date="2024-09" db="EMBL/GenBank/DDBJ databases">
        <title>Chromosome-scale assembly of Riccia fluitans.</title>
        <authorList>
            <person name="Paukszto L."/>
            <person name="Sawicki J."/>
            <person name="Karawczyk K."/>
            <person name="Piernik-Szablinska J."/>
            <person name="Szczecinska M."/>
            <person name="Mazdziarz M."/>
        </authorList>
    </citation>
    <scope>NUCLEOTIDE SEQUENCE [LARGE SCALE GENOMIC DNA]</scope>
    <source>
        <strain evidence="17">Rf_01</strain>
        <tissue evidence="17">Aerial parts of the thallus</tissue>
    </source>
</reference>
<dbReference type="PROSITE" id="PS50172">
    <property type="entry name" value="BRCT"/>
    <property type="match status" value="1"/>
</dbReference>
<evidence type="ECO:0000259" key="14">
    <source>
        <dbReference type="PROSITE" id="PS51059"/>
    </source>
</evidence>
<feature type="region of interest" description="Disordered" evidence="12">
    <location>
        <begin position="26"/>
        <end position="106"/>
    </location>
</feature>
<evidence type="ECO:0000256" key="11">
    <source>
        <dbReference type="RuleBase" id="RU362114"/>
    </source>
</evidence>
<evidence type="ECO:0000256" key="3">
    <source>
        <dbReference type="ARBA" id="ARBA00004123"/>
    </source>
</evidence>
<dbReference type="PROSITE" id="PS51060">
    <property type="entry name" value="PARP_ALPHA_HD"/>
    <property type="match status" value="1"/>
</dbReference>
<evidence type="ECO:0000256" key="2">
    <source>
        <dbReference type="ARBA" id="ARBA00000459"/>
    </source>
</evidence>
<protein>
    <recommendedName>
        <fullName evidence="11">Poly [ADP-ribose] polymerase</fullName>
        <shortName evidence="11">PARP</shortName>
        <ecNumber evidence="11">2.4.2.-</ecNumber>
    </recommendedName>
</protein>
<proteinExistence type="inferred from homology"/>
<dbReference type="Proteomes" id="UP001605036">
    <property type="component" value="Unassembled WGS sequence"/>
</dbReference>
<dbReference type="GO" id="GO:0016779">
    <property type="term" value="F:nucleotidyltransferase activity"/>
    <property type="evidence" value="ECO:0007669"/>
    <property type="project" value="UniProtKB-KW"/>
</dbReference>
<dbReference type="SUPFAM" id="SSF56399">
    <property type="entry name" value="ADP-ribosylation"/>
    <property type="match status" value="1"/>
</dbReference>
<feature type="compositionally biased region" description="Basic and acidic residues" evidence="12">
    <location>
        <begin position="71"/>
        <end position="98"/>
    </location>
</feature>
<comment type="subcellular location">
    <subcellularLocation>
        <location evidence="3">Nucleus</location>
    </subcellularLocation>
</comment>
<keyword evidence="4 11" id="KW-0328">Glycosyltransferase</keyword>
<evidence type="ECO:0000259" key="15">
    <source>
        <dbReference type="PROSITE" id="PS51060"/>
    </source>
</evidence>
<dbReference type="Pfam" id="PF21728">
    <property type="entry name" value="PADR1_N"/>
    <property type="match status" value="1"/>
</dbReference>
<feature type="domain" description="BRCT" evidence="13">
    <location>
        <begin position="189"/>
        <end position="282"/>
    </location>
</feature>
<dbReference type="InterPro" id="IPR001357">
    <property type="entry name" value="BRCT_dom"/>
</dbReference>
<keyword evidence="7 11" id="KW-0520">NAD</keyword>
<feature type="domain" description="WGR" evidence="16">
    <location>
        <begin position="330"/>
        <end position="429"/>
    </location>
</feature>
<feature type="compositionally biased region" description="Basic residues" evidence="12">
    <location>
        <begin position="30"/>
        <end position="46"/>
    </location>
</feature>
<evidence type="ECO:0000256" key="12">
    <source>
        <dbReference type="SAM" id="MobiDB-lite"/>
    </source>
</evidence>
<dbReference type="InterPro" id="IPR036616">
    <property type="entry name" value="Poly(ADP-ribose)pol_reg_dom_sf"/>
</dbReference>
<evidence type="ECO:0000256" key="10">
    <source>
        <dbReference type="ARBA" id="ARBA00024945"/>
    </source>
</evidence>
<dbReference type="InterPro" id="IPR050800">
    <property type="entry name" value="ARTD/PARP"/>
</dbReference>
<dbReference type="PROSITE" id="PS51977">
    <property type="entry name" value="WGR"/>
    <property type="match status" value="1"/>
</dbReference>
<evidence type="ECO:0000256" key="7">
    <source>
        <dbReference type="ARBA" id="ARBA00023027"/>
    </source>
</evidence>
<feature type="domain" description="PARP catalytic" evidence="14">
    <location>
        <begin position="584"/>
        <end position="814"/>
    </location>
</feature>
<dbReference type="InterPro" id="IPR004102">
    <property type="entry name" value="Poly(ADP-ribose)pol_reg_dom"/>
</dbReference>
<dbReference type="SUPFAM" id="SSF52113">
    <property type="entry name" value="BRCT domain"/>
    <property type="match status" value="1"/>
</dbReference>
<dbReference type="EC" id="2.4.2.-" evidence="11"/>
<evidence type="ECO:0000256" key="1">
    <source>
        <dbReference type="ARBA" id="ARBA00000438"/>
    </source>
</evidence>
<keyword evidence="5 11" id="KW-0808">Transferase</keyword>
<dbReference type="SUPFAM" id="SSF47587">
    <property type="entry name" value="Domain of poly(ADP-ribose) polymerase"/>
    <property type="match status" value="1"/>
</dbReference>
<comment type="similarity">
    <text evidence="9">Belongs to the ARTD/PARP family.</text>
</comment>
<dbReference type="AlphaFoldDB" id="A0ABD1Y587"/>
<dbReference type="Pfam" id="PF02877">
    <property type="entry name" value="PARP_reg"/>
    <property type="match status" value="1"/>
</dbReference>
<dbReference type="PROSITE" id="PS51059">
    <property type="entry name" value="PARP_CATALYTIC"/>
    <property type="match status" value="1"/>
</dbReference>
<keyword evidence="8" id="KW-0539">Nucleus</keyword>
<comment type="function">
    <text evidence="10">Involved in the base excision repair (BER) pathway, by catalyzing the poly(ADP-ribosyl)ation of a limited number of acceptor proteins involved in chromatin architecture and in DNA metabolism. This modification follows DNA damages and appears as an obligatory step in a detection/signaling pathway leading to the reparation of DNA strand breaks.</text>
</comment>
<dbReference type="Gene3D" id="3.90.640.80">
    <property type="match status" value="1"/>
</dbReference>
<feature type="compositionally biased region" description="Basic and acidic residues" evidence="12">
    <location>
        <begin position="47"/>
        <end position="62"/>
    </location>
</feature>
<dbReference type="PANTHER" id="PTHR10459:SF106">
    <property type="entry name" value="PROTEIN ADP-RIBOSYLTRANSFERASE PARP3"/>
    <property type="match status" value="1"/>
</dbReference>
<dbReference type="GO" id="GO:0005634">
    <property type="term" value="C:nucleus"/>
    <property type="evidence" value="ECO:0007669"/>
    <property type="project" value="UniProtKB-SubCell"/>
</dbReference>
<accession>A0ABD1Y587</accession>
<dbReference type="Pfam" id="PF00644">
    <property type="entry name" value="PARP"/>
    <property type="match status" value="1"/>
</dbReference>
<evidence type="ECO:0000259" key="13">
    <source>
        <dbReference type="PROSITE" id="PS50172"/>
    </source>
</evidence>
<evidence type="ECO:0000256" key="4">
    <source>
        <dbReference type="ARBA" id="ARBA00022676"/>
    </source>
</evidence>
<dbReference type="EMBL" id="JBHFFA010000006">
    <property type="protein sequence ID" value="KAL2620807.1"/>
    <property type="molecule type" value="Genomic_DNA"/>
</dbReference>
<sequence length="814" mass="90787">MKVSFRSSPFSSRQLSWTDLETTIVETRGKARHDHGAKNGNSKRPKKAADEEGAKRSKKAEDDLNEVLSSGEHKEQKGSLGRKQKDEKSETESEHEMAISDEPAAAAAAAEELAQLVDELMKNVTVEELKTFLQENKLYTLGLDNEIYERSADALLFGPCAECGVCGGGLQYAGQWVDTHEPKTRPLLRRQKFLSGMTLVLAGRMARRQDTMKAEIAKYGGTVAPHVRPGVSAVLCNDSEVSAGASSKTTEALELRIPLCREKWLEDSIEKKKALPLHSYNIAGQVEGKEDDIPWDQREPEEEVAVASMAELKLVGKRGVYKDSNLEEKGGKIYEANDIIYNCVFSLYAIMQLIEVDGIKTGDGEGQKLYLYFKEGRVGDVKSNREALDLQDSTEAALQNFIELFENLTGNDFQAWELEKFLRKKPGKYAPLDMSPGVDVRAGGLGVRQLETAAARCHLDPRLVETLKILLSQEVYRLAMTELGLDAPDLPTGNLTVWHVNFCRKLLDEFGEYLKRGDKDVDRKARFCLDFSNKWFSMLHSLRPVIIDSFHLLAELGAAKLETVRDISYVSRLIGDISGGTVDDPISKCYKKMGCEMTALDREGEDFKMIEKYFTTTMDPLKEADGRHAPAQEYNCLIEDALMIKSKAAPSFDQMKKMPNKILLWYGMRTSNLLACMSRGFEPAITEIPGMPGYCFGRGYYCSDAACKAAKYGFTAVNRADGFAVLAVVSLGKRILEGTQPEKDVREYENSKKGIKILGKRTPDEEGFFKYKGDITVPCGPLKDSDVEGAIFDYNEYVVYDANQVNTVETLTYL</sequence>
<dbReference type="SUPFAM" id="SSF142921">
    <property type="entry name" value="WGR domain-like"/>
    <property type="match status" value="1"/>
</dbReference>
<evidence type="ECO:0000256" key="5">
    <source>
        <dbReference type="ARBA" id="ARBA00022679"/>
    </source>
</evidence>